<dbReference type="STRING" id="688867.SAMN05660236_2327"/>
<evidence type="ECO:0000256" key="9">
    <source>
        <dbReference type="ARBA" id="ARBA00023015"/>
    </source>
</evidence>
<dbReference type="InterPro" id="IPR009057">
    <property type="entry name" value="Homeodomain-like_sf"/>
</dbReference>
<keyword evidence="9" id="KW-0805">Transcription regulation</keyword>
<dbReference type="InterPro" id="IPR003661">
    <property type="entry name" value="HisK_dim/P_dom"/>
</dbReference>
<dbReference type="Pfam" id="PF00512">
    <property type="entry name" value="HisKA"/>
    <property type="match status" value="1"/>
</dbReference>
<dbReference type="Pfam" id="PF02518">
    <property type="entry name" value="HATPase_c"/>
    <property type="match status" value="1"/>
</dbReference>
<dbReference type="PROSITE" id="PS00041">
    <property type="entry name" value="HTH_ARAC_FAMILY_1"/>
    <property type="match status" value="1"/>
</dbReference>
<accession>A0A1T5KMH2</accession>
<evidence type="ECO:0000256" key="11">
    <source>
        <dbReference type="ARBA" id="ARBA00023163"/>
    </source>
</evidence>
<feature type="domain" description="Histidine kinase" evidence="15">
    <location>
        <begin position="882"/>
        <end position="1108"/>
    </location>
</feature>
<dbReference type="SUPFAM" id="SSF46689">
    <property type="entry name" value="Homeodomain-like"/>
    <property type="match status" value="1"/>
</dbReference>
<dbReference type="InterPro" id="IPR036890">
    <property type="entry name" value="HATPase_C_sf"/>
</dbReference>
<evidence type="ECO:0000256" key="8">
    <source>
        <dbReference type="ARBA" id="ARBA00023012"/>
    </source>
</evidence>
<dbReference type="PROSITE" id="PS01124">
    <property type="entry name" value="HTH_ARAC_FAMILY_2"/>
    <property type="match status" value="1"/>
</dbReference>
<keyword evidence="13" id="KW-0812">Transmembrane</keyword>
<dbReference type="InterPro" id="IPR011123">
    <property type="entry name" value="Y_Y_Y"/>
</dbReference>
<sequence length="1397" mass="156287">MASDMNRVWRESSVQSTTFFWKSMGIGSGLSIRSLLIAILIFWRCYVPGYGQSSVFIPVAPEAISNSFVRCFFKDSRGFMWLGLADGLIRYDGTSVYRYEHNPDEKTSLCHNNINVILEDAKQRLWIGTPSGLCIYDPQKDHFIDVDSLPGNKNHLNNRFITALSQDPQGRLWIGTYGGGVNVYDAENHCFTYLIDPAVGKFSSPANYVNCLLSIDDQMWCGTKGGLRLFHATKTALMPLTLAGSGLPARQISQLLTDKAGNLWMSSVNGEIFKLVPANGYYTVNLIVSGEQMFGASWNNILTLSMDQKGDLWIGGENSGLNHLDARSGRITRYLAHEGSLKDLPTNSIRSVYVDREGLTWIGTFNRGAYLLDRHARKFDYFYYGAYKPIDLTGKNVKSFAEDHKGNIWIAFDGLGIARLHAKTHALEDWRGLNSRLANKFLNALIVDRHGNLWIGTGGQGVYRYNLNSQKLDNYAVKSGGFGDNKAYCLYQDRSGTIWAGSGGSGLFYFDEKAQSFLSLSEDTKPHYITRTSYVSSMAEDADGTFWVGTMYGLYALEKKGDHTYSYQWFLQSDRKGSISSSGIQALYEDRKKNLWVATTDNGLNVKAQGSAEFRSFRKKEGLPSNTMRAIISDATGNLWISSNNGLSLFDPLTGAFINYSRKDGLASNDFYPGACLRSSTGQVFFGSNNGFNAFYPDSIRRKPGKPTVYLADLKVNNQSVAIGQPGSPLEKHISLTSKIDLSYDQRSFVIDFVAIQFGPSSRQNYAYKLEGFDKDWNYAGASHQATYTNIDPGHYVFLAKASEGDGTWREAPTRLEITIYQAPWKTWWAFSIYVLVAASLFFFASKIRVERVNMENQLALERLAREREHELNESKTQFFTNISHEFRTPLSLILMPLESLMSGQHVPSAVKERIETAYKNADKMMRLVNELMDFNKIESGSLKLNPRHGELVAFIMSVVSLFNDVASKRKIAFTVTAELASLRGWFDRDKLERMLVNVLSNAFKFTPDGGQIAVTLRASQMLIPPGMVSRCLELIIQDNGIGISSEEISRIFDKFYQAKSATQVTNPGTGIGLSLTKALVELHLGTISAESTPGKETRFTIVLPIDSKAYGIEAVMDTPGEVVCTPAELSPRGYYTGNEPAVNKERCQVLLVEDNVELREYIGAELSHEYTVWQADNGQHGLHIALEKSPDLIISDILMAEKTGIELCKEIKGDIKTSHIPFILLTAKASVEDQITGIESGADAYITKPFSVRFLMTHVRSLIESRQKLYSHFSQDVYLLPSKMATNGIDQAFLQRAVDYIIDHIQDAQLGVDSIAELFNLSRVQVYRKIKALTGKTAVEFIRMVRLKQALKLMETKQYTLSEIAYQTGFNSASYFTRSFKDEYGKAPSEYLDMAS</sequence>
<dbReference type="Gene3D" id="3.30.565.10">
    <property type="entry name" value="Histidine kinase-like ATPase, C-terminal domain"/>
    <property type="match status" value="1"/>
</dbReference>
<keyword evidence="8" id="KW-0902">Two-component regulatory system</keyword>
<dbReference type="SUPFAM" id="SSF47384">
    <property type="entry name" value="Homodimeric domain of signal transducing histidine kinase"/>
    <property type="match status" value="1"/>
</dbReference>
<evidence type="ECO:0000259" key="16">
    <source>
        <dbReference type="PROSITE" id="PS50110"/>
    </source>
</evidence>
<dbReference type="InterPro" id="IPR015943">
    <property type="entry name" value="WD40/YVTN_repeat-like_dom_sf"/>
</dbReference>
<dbReference type="OrthoDB" id="9806995at2"/>
<keyword evidence="13" id="KW-1133">Transmembrane helix</keyword>
<evidence type="ECO:0000256" key="4">
    <source>
        <dbReference type="ARBA" id="ARBA00022679"/>
    </source>
</evidence>
<evidence type="ECO:0000256" key="10">
    <source>
        <dbReference type="ARBA" id="ARBA00023125"/>
    </source>
</evidence>
<dbReference type="Pfam" id="PF12833">
    <property type="entry name" value="HTH_18"/>
    <property type="match status" value="1"/>
</dbReference>
<dbReference type="CDD" id="cd17574">
    <property type="entry name" value="REC_OmpR"/>
    <property type="match status" value="1"/>
</dbReference>
<dbReference type="InterPro" id="IPR005467">
    <property type="entry name" value="His_kinase_dom"/>
</dbReference>
<dbReference type="EC" id="2.7.13.3" evidence="2"/>
<evidence type="ECO:0000313" key="17">
    <source>
        <dbReference type="EMBL" id="SKC64478.1"/>
    </source>
</evidence>
<evidence type="ECO:0000259" key="14">
    <source>
        <dbReference type="PROSITE" id="PS01124"/>
    </source>
</evidence>
<feature type="modified residue" description="4-aspartylphosphate" evidence="12">
    <location>
        <position position="1197"/>
    </location>
</feature>
<keyword evidence="3 12" id="KW-0597">Phosphoprotein</keyword>
<dbReference type="Gene3D" id="3.40.50.2300">
    <property type="match status" value="1"/>
</dbReference>
<dbReference type="GO" id="GO:0000155">
    <property type="term" value="F:phosphorelay sensor kinase activity"/>
    <property type="evidence" value="ECO:0007669"/>
    <property type="project" value="InterPro"/>
</dbReference>
<evidence type="ECO:0000313" key="18">
    <source>
        <dbReference type="Proteomes" id="UP000190961"/>
    </source>
</evidence>
<dbReference type="SUPFAM" id="SSF63829">
    <property type="entry name" value="Calcium-dependent phosphotriesterase"/>
    <property type="match status" value="3"/>
</dbReference>
<keyword evidence="11" id="KW-0804">Transcription</keyword>
<dbReference type="InterPro" id="IPR004358">
    <property type="entry name" value="Sig_transdc_His_kin-like_C"/>
</dbReference>
<dbReference type="SUPFAM" id="SSF55874">
    <property type="entry name" value="ATPase domain of HSP90 chaperone/DNA topoisomerase II/histidine kinase"/>
    <property type="match status" value="1"/>
</dbReference>
<proteinExistence type="predicted"/>
<dbReference type="Pfam" id="PF00072">
    <property type="entry name" value="Response_reg"/>
    <property type="match status" value="1"/>
</dbReference>
<dbReference type="RefSeq" id="WP_079686785.1">
    <property type="nucleotide sequence ID" value="NZ_FUZU01000001.1"/>
</dbReference>
<dbReference type="SMART" id="SM00387">
    <property type="entry name" value="HATPase_c"/>
    <property type="match status" value="1"/>
</dbReference>
<dbReference type="InterPro" id="IPR011110">
    <property type="entry name" value="Reg_prop"/>
</dbReference>
<dbReference type="SMART" id="SM00388">
    <property type="entry name" value="HisKA"/>
    <property type="match status" value="1"/>
</dbReference>
<keyword evidence="4" id="KW-0808">Transferase</keyword>
<keyword evidence="7" id="KW-0067">ATP-binding</keyword>
<evidence type="ECO:0000259" key="15">
    <source>
        <dbReference type="PROSITE" id="PS50109"/>
    </source>
</evidence>
<feature type="domain" description="HTH araC/xylS-type" evidence="14">
    <location>
        <begin position="1296"/>
        <end position="1395"/>
    </location>
</feature>
<dbReference type="InterPro" id="IPR011006">
    <property type="entry name" value="CheY-like_superfamily"/>
</dbReference>
<keyword evidence="13" id="KW-0472">Membrane</keyword>
<dbReference type="GO" id="GO:0043565">
    <property type="term" value="F:sequence-specific DNA binding"/>
    <property type="evidence" value="ECO:0007669"/>
    <property type="project" value="InterPro"/>
</dbReference>
<dbReference type="SMART" id="SM00342">
    <property type="entry name" value="HTH_ARAC"/>
    <property type="match status" value="1"/>
</dbReference>
<organism evidence="17 18">
    <name type="scientific">Ohtaekwangia koreensis</name>
    <dbReference type="NCBI Taxonomy" id="688867"/>
    <lineage>
        <taxon>Bacteria</taxon>
        <taxon>Pseudomonadati</taxon>
        <taxon>Bacteroidota</taxon>
        <taxon>Cytophagia</taxon>
        <taxon>Cytophagales</taxon>
        <taxon>Fulvivirgaceae</taxon>
        <taxon>Ohtaekwangia</taxon>
    </lineage>
</organism>
<evidence type="ECO:0000256" key="13">
    <source>
        <dbReference type="SAM" id="Phobius"/>
    </source>
</evidence>
<dbReference type="PANTHER" id="PTHR43547:SF2">
    <property type="entry name" value="HYBRID SIGNAL TRANSDUCTION HISTIDINE KINASE C"/>
    <property type="match status" value="1"/>
</dbReference>
<evidence type="ECO:0000256" key="12">
    <source>
        <dbReference type="PROSITE-ProRule" id="PRU00169"/>
    </source>
</evidence>
<dbReference type="Pfam" id="PF07495">
    <property type="entry name" value="Y_Y_Y"/>
    <property type="match status" value="1"/>
</dbReference>
<dbReference type="InterPro" id="IPR013783">
    <property type="entry name" value="Ig-like_fold"/>
</dbReference>
<dbReference type="Gene3D" id="2.60.40.10">
    <property type="entry name" value="Immunoglobulins"/>
    <property type="match status" value="1"/>
</dbReference>
<dbReference type="FunFam" id="2.60.40.10:FF:000791">
    <property type="entry name" value="Two-component system sensor histidine kinase/response regulator"/>
    <property type="match status" value="1"/>
</dbReference>
<evidence type="ECO:0000256" key="6">
    <source>
        <dbReference type="ARBA" id="ARBA00022777"/>
    </source>
</evidence>
<dbReference type="FunFam" id="3.30.565.10:FF:000037">
    <property type="entry name" value="Hybrid sensor histidine kinase/response regulator"/>
    <property type="match status" value="1"/>
</dbReference>
<keyword evidence="10" id="KW-0238">DNA-binding</keyword>
<evidence type="ECO:0000256" key="3">
    <source>
        <dbReference type="ARBA" id="ARBA00022553"/>
    </source>
</evidence>
<evidence type="ECO:0000256" key="1">
    <source>
        <dbReference type="ARBA" id="ARBA00000085"/>
    </source>
</evidence>
<protein>
    <recommendedName>
        <fullName evidence="2">histidine kinase</fullName>
        <ecNumber evidence="2">2.7.13.3</ecNumber>
    </recommendedName>
</protein>
<dbReference type="Gene3D" id="1.10.10.60">
    <property type="entry name" value="Homeodomain-like"/>
    <property type="match status" value="2"/>
</dbReference>
<dbReference type="PROSITE" id="PS50110">
    <property type="entry name" value="RESPONSE_REGULATORY"/>
    <property type="match status" value="1"/>
</dbReference>
<dbReference type="InterPro" id="IPR003594">
    <property type="entry name" value="HATPase_dom"/>
</dbReference>
<dbReference type="CDD" id="cd00082">
    <property type="entry name" value="HisKA"/>
    <property type="match status" value="1"/>
</dbReference>
<dbReference type="Pfam" id="PF07494">
    <property type="entry name" value="Reg_prop"/>
    <property type="match status" value="7"/>
</dbReference>
<dbReference type="Gene3D" id="2.130.10.10">
    <property type="entry name" value="YVTN repeat-like/Quinoprotein amine dehydrogenase"/>
    <property type="match status" value="3"/>
</dbReference>
<dbReference type="EMBL" id="FUZU01000001">
    <property type="protein sequence ID" value="SKC64478.1"/>
    <property type="molecule type" value="Genomic_DNA"/>
</dbReference>
<dbReference type="InterPro" id="IPR036097">
    <property type="entry name" value="HisK_dim/P_sf"/>
</dbReference>
<dbReference type="FunFam" id="1.10.287.130:FF:000045">
    <property type="entry name" value="Two-component system sensor histidine kinase/response regulator"/>
    <property type="match status" value="1"/>
</dbReference>
<feature type="domain" description="Response regulatory" evidence="16">
    <location>
        <begin position="1149"/>
        <end position="1264"/>
    </location>
</feature>
<comment type="catalytic activity">
    <reaction evidence="1">
        <text>ATP + protein L-histidine = ADP + protein N-phospho-L-histidine.</text>
        <dbReference type="EC" id="2.7.13.3"/>
    </reaction>
</comment>
<keyword evidence="5" id="KW-0547">Nucleotide-binding</keyword>
<dbReference type="SUPFAM" id="SSF52172">
    <property type="entry name" value="CheY-like"/>
    <property type="match status" value="1"/>
</dbReference>
<reference evidence="17 18" key="1">
    <citation type="submission" date="2017-02" db="EMBL/GenBank/DDBJ databases">
        <authorList>
            <person name="Peterson S.W."/>
        </authorList>
    </citation>
    <scope>NUCLEOTIDE SEQUENCE [LARGE SCALE GENOMIC DNA]</scope>
    <source>
        <strain evidence="17 18">DSM 25262</strain>
    </source>
</reference>
<feature type="transmembrane region" description="Helical" evidence="13">
    <location>
        <begin position="20"/>
        <end position="43"/>
    </location>
</feature>
<dbReference type="GO" id="GO:0003700">
    <property type="term" value="F:DNA-binding transcription factor activity"/>
    <property type="evidence" value="ECO:0007669"/>
    <property type="project" value="InterPro"/>
</dbReference>
<dbReference type="SMART" id="SM00448">
    <property type="entry name" value="REC"/>
    <property type="match status" value="1"/>
</dbReference>
<dbReference type="InterPro" id="IPR018062">
    <property type="entry name" value="HTH_AraC-typ_CS"/>
</dbReference>
<gene>
    <name evidence="17" type="ORF">SAMN05660236_2327</name>
</gene>
<dbReference type="PROSITE" id="PS50109">
    <property type="entry name" value="HIS_KIN"/>
    <property type="match status" value="1"/>
</dbReference>
<dbReference type="InterPro" id="IPR018060">
    <property type="entry name" value="HTH_AraC"/>
</dbReference>
<name>A0A1T5KMH2_9BACT</name>
<evidence type="ECO:0000256" key="7">
    <source>
        <dbReference type="ARBA" id="ARBA00022840"/>
    </source>
</evidence>
<dbReference type="Gene3D" id="1.10.287.130">
    <property type="match status" value="1"/>
</dbReference>
<dbReference type="PANTHER" id="PTHR43547">
    <property type="entry name" value="TWO-COMPONENT HISTIDINE KINASE"/>
    <property type="match status" value="1"/>
</dbReference>
<keyword evidence="6" id="KW-0418">Kinase</keyword>
<dbReference type="InterPro" id="IPR001789">
    <property type="entry name" value="Sig_transdc_resp-reg_receiver"/>
</dbReference>
<dbReference type="GO" id="GO:0005524">
    <property type="term" value="F:ATP binding"/>
    <property type="evidence" value="ECO:0007669"/>
    <property type="project" value="UniProtKB-KW"/>
</dbReference>
<evidence type="ECO:0000256" key="5">
    <source>
        <dbReference type="ARBA" id="ARBA00022741"/>
    </source>
</evidence>
<keyword evidence="18" id="KW-1185">Reference proteome</keyword>
<dbReference type="PRINTS" id="PR00344">
    <property type="entry name" value="BCTRLSENSOR"/>
</dbReference>
<dbReference type="Proteomes" id="UP000190961">
    <property type="component" value="Unassembled WGS sequence"/>
</dbReference>
<evidence type="ECO:0000256" key="2">
    <source>
        <dbReference type="ARBA" id="ARBA00012438"/>
    </source>
</evidence>